<name>A0A8J2WAP9_9CRUS</name>
<sequence length="130" mass="15642">MIKLPIPRTEIIIRLPSTPKHIQLLTLTATINFPKERNKYPENNPIPLRSLTIQQDRIYIRWITNLEPCALVTEEDYRSDWLQNLEIEQVARSEVFHKKEWKVSVHEWVLVYYLLIDDVECRRLANLDQY</sequence>
<dbReference type="AlphaFoldDB" id="A0A8J2WAP9"/>
<gene>
    <name evidence="1" type="ORF">DGAL_LOCUS1712</name>
</gene>
<organism evidence="1 2">
    <name type="scientific">Daphnia galeata</name>
    <dbReference type="NCBI Taxonomy" id="27404"/>
    <lineage>
        <taxon>Eukaryota</taxon>
        <taxon>Metazoa</taxon>
        <taxon>Ecdysozoa</taxon>
        <taxon>Arthropoda</taxon>
        <taxon>Crustacea</taxon>
        <taxon>Branchiopoda</taxon>
        <taxon>Diplostraca</taxon>
        <taxon>Cladocera</taxon>
        <taxon>Anomopoda</taxon>
        <taxon>Daphniidae</taxon>
        <taxon>Daphnia</taxon>
    </lineage>
</organism>
<evidence type="ECO:0000313" key="1">
    <source>
        <dbReference type="EMBL" id="CAH0099567.1"/>
    </source>
</evidence>
<proteinExistence type="predicted"/>
<reference evidence="1" key="1">
    <citation type="submission" date="2021-11" db="EMBL/GenBank/DDBJ databases">
        <authorList>
            <person name="Schell T."/>
        </authorList>
    </citation>
    <scope>NUCLEOTIDE SEQUENCE</scope>
    <source>
        <strain evidence="1">M5</strain>
    </source>
</reference>
<evidence type="ECO:0000313" key="2">
    <source>
        <dbReference type="Proteomes" id="UP000789390"/>
    </source>
</evidence>
<comment type="caution">
    <text evidence="1">The sequence shown here is derived from an EMBL/GenBank/DDBJ whole genome shotgun (WGS) entry which is preliminary data.</text>
</comment>
<protein>
    <submittedName>
        <fullName evidence="1">Uncharacterized protein</fullName>
    </submittedName>
</protein>
<dbReference type="Proteomes" id="UP000789390">
    <property type="component" value="Unassembled WGS sequence"/>
</dbReference>
<keyword evidence="2" id="KW-1185">Reference proteome</keyword>
<dbReference type="EMBL" id="CAKKLH010000021">
    <property type="protein sequence ID" value="CAH0099567.1"/>
    <property type="molecule type" value="Genomic_DNA"/>
</dbReference>
<accession>A0A8J2WAP9</accession>